<reference evidence="2 3" key="1">
    <citation type="journal article" date="2012" name="Stand. Genomic Sci.">
        <title>Genome sequence of the soil bacterium Saccharomonospora azurea type strain (NA-128(T)).</title>
        <authorList>
            <person name="Klenk H.P."/>
            <person name="Held B."/>
            <person name="Lucas S."/>
            <person name="Lapidus A."/>
            <person name="Copeland A."/>
            <person name="Hammon N."/>
            <person name="Pitluck S."/>
            <person name="Goodwin L.A."/>
            <person name="Han C."/>
            <person name="Tapia R."/>
            <person name="Brambilla E.M."/>
            <person name="Potter G."/>
            <person name="Land M."/>
            <person name="Ivanova N."/>
            <person name="Rohde M."/>
            <person name="Goker M."/>
            <person name="Detter J.C."/>
            <person name="Kyrpides N.C."/>
            <person name="Woyke T."/>
        </authorList>
    </citation>
    <scope>NUCLEOTIDE SEQUENCE [LARGE SCALE GENOMIC DNA]</scope>
    <source>
        <strain evidence="2 3">NA-128</strain>
    </source>
</reference>
<dbReference type="RefSeq" id="WP_005438817.1">
    <property type="nucleotide sequence ID" value="NZ_CM001466.1"/>
</dbReference>
<name>H8GC41_9PSEU</name>
<dbReference type="GO" id="GO:0016646">
    <property type="term" value="F:oxidoreductase activity, acting on the CH-NH group of donors, NAD or NADP as acceptor"/>
    <property type="evidence" value="ECO:0007669"/>
    <property type="project" value="TreeGrafter"/>
</dbReference>
<proteinExistence type="predicted"/>
<dbReference type="OrthoDB" id="3191258at2"/>
<keyword evidence="3" id="KW-1185">Reference proteome</keyword>
<dbReference type="InterPro" id="IPR036291">
    <property type="entry name" value="NAD(P)-bd_dom_sf"/>
</dbReference>
<dbReference type="InterPro" id="IPR016040">
    <property type="entry name" value="NAD(P)-bd_dom"/>
</dbReference>
<evidence type="ECO:0000313" key="3">
    <source>
        <dbReference type="Proteomes" id="UP000004705"/>
    </source>
</evidence>
<feature type="domain" description="NAD(P)-binding" evidence="1">
    <location>
        <begin position="7"/>
        <end position="194"/>
    </location>
</feature>
<dbReference type="PANTHER" id="PTHR43355:SF2">
    <property type="entry name" value="FLAVIN REDUCTASE (NADPH)"/>
    <property type="match status" value="1"/>
</dbReference>
<dbReference type="SUPFAM" id="SSF51735">
    <property type="entry name" value="NAD(P)-binding Rossmann-fold domains"/>
    <property type="match status" value="1"/>
</dbReference>
<organism evidence="2 3">
    <name type="scientific">Saccharomonospora azurea NA-128</name>
    <dbReference type="NCBI Taxonomy" id="882081"/>
    <lineage>
        <taxon>Bacteria</taxon>
        <taxon>Bacillati</taxon>
        <taxon>Actinomycetota</taxon>
        <taxon>Actinomycetes</taxon>
        <taxon>Pseudonocardiales</taxon>
        <taxon>Pseudonocardiaceae</taxon>
        <taxon>Saccharomonospora</taxon>
    </lineage>
</organism>
<dbReference type="AlphaFoldDB" id="H8GC41"/>
<dbReference type="HOGENOM" id="CLU_025711_3_1_11"/>
<evidence type="ECO:0000313" key="2">
    <source>
        <dbReference type="EMBL" id="EHY87718.1"/>
    </source>
</evidence>
<gene>
    <name evidence="2" type="ORF">SacazDRAFT_00770</name>
</gene>
<dbReference type="InterPro" id="IPR051606">
    <property type="entry name" value="Polyketide_Oxido-like"/>
</dbReference>
<dbReference type="Proteomes" id="UP000004705">
    <property type="component" value="Chromosome"/>
</dbReference>
<evidence type="ECO:0000259" key="1">
    <source>
        <dbReference type="Pfam" id="PF13460"/>
    </source>
</evidence>
<dbReference type="Pfam" id="PF13460">
    <property type="entry name" value="NAD_binding_10"/>
    <property type="match status" value="1"/>
</dbReference>
<sequence length="206" mass="21425">MKLLVIGATGMAGSRVVGEALARGHEVTAVSRNGGSMPPSVTAVRADVTDVGRMTSLFAAADTVVCAIRPRRGEEPSATTTALLDVAATTRTRVVVVGGTGPLRSPGRGDLLVVDDPRYVAPEWRAAAVTSVEQFRLCQAHPADCVYVSPAALLEPGVRTGHYRRGTDTLVVAPDGTSRISAEDLAAAVLDEIEQAGGRRHIAVGY</sequence>
<protein>
    <submittedName>
        <fullName evidence="2">NADH-flavin reductase</fullName>
    </submittedName>
</protein>
<dbReference type="PANTHER" id="PTHR43355">
    <property type="entry name" value="FLAVIN REDUCTASE (NADPH)"/>
    <property type="match status" value="1"/>
</dbReference>
<dbReference type="Gene3D" id="3.40.50.720">
    <property type="entry name" value="NAD(P)-binding Rossmann-like Domain"/>
    <property type="match status" value="1"/>
</dbReference>
<accession>H8GC41</accession>
<dbReference type="EMBL" id="CM001466">
    <property type="protein sequence ID" value="EHY87718.1"/>
    <property type="molecule type" value="Genomic_DNA"/>
</dbReference>